<protein>
    <submittedName>
        <fullName evidence="2">Uncharacterized protein</fullName>
    </submittedName>
</protein>
<comment type="caution">
    <text evidence="2">The sequence shown here is derived from an EMBL/GenBank/DDBJ whole genome shotgun (WGS) entry which is preliminary data.</text>
</comment>
<dbReference type="Proteomes" id="UP000729402">
    <property type="component" value="Unassembled WGS sequence"/>
</dbReference>
<organism evidence="2 3">
    <name type="scientific">Zizania palustris</name>
    <name type="common">Northern wild rice</name>
    <dbReference type="NCBI Taxonomy" id="103762"/>
    <lineage>
        <taxon>Eukaryota</taxon>
        <taxon>Viridiplantae</taxon>
        <taxon>Streptophyta</taxon>
        <taxon>Embryophyta</taxon>
        <taxon>Tracheophyta</taxon>
        <taxon>Spermatophyta</taxon>
        <taxon>Magnoliopsida</taxon>
        <taxon>Liliopsida</taxon>
        <taxon>Poales</taxon>
        <taxon>Poaceae</taxon>
        <taxon>BOP clade</taxon>
        <taxon>Oryzoideae</taxon>
        <taxon>Oryzeae</taxon>
        <taxon>Zizaniinae</taxon>
        <taxon>Zizania</taxon>
    </lineage>
</organism>
<evidence type="ECO:0000256" key="1">
    <source>
        <dbReference type="SAM" id="MobiDB-lite"/>
    </source>
</evidence>
<evidence type="ECO:0000313" key="2">
    <source>
        <dbReference type="EMBL" id="KAG8100040.1"/>
    </source>
</evidence>
<feature type="region of interest" description="Disordered" evidence="1">
    <location>
        <begin position="49"/>
        <end position="70"/>
    </location>
</feature>
<reference evidence="2" key="1">
    <citation type="journal article" date="2021" name="bioRxiv">
        <title>Whole Genome Assembly and Annotation of Northern Wild Rice, Zizania palustris L., Supports a Whole Genome Duplication in the Zizania Genus.</title>
        <authorList>
            <person name="Haas M."/>
            <person name="Kono T."/>
            <person name="Macchietto M."/>
            <person name="Millas R."/>
            <person name="McGilp L."/>
            <person name="Shao M."/>
            <person name="Duquette J."/>
            <person name="Hirsch C.N."/>
            <person name="Kimball J."/>
        </authorList>
    </citation>
    <scope>NUCLEOTIDE SEQUENCE</scope>
    <source>
        <tissue evidence="2">Fresh leaf tissue</tissue>
    </source>
</reference>
<sequence>MTMFIPSTWSAEEMQALTDLQQAIANLSAYLGLASVAFKLLSFPHGSTGFPTASSPDAAAEAQGERKDREALSPILINEAADQQGEVALMELSTDDAALTANKRAMEQVVLAAPSPPSLVVEAEAQGGG</sequence>
<accession>A0A8J5X4G3</accession>
<proteinExistence type="predicted"/>
<reference evidence="2" key="2">
    <citation type="submission" date="2021-02" db="EMBL/GenBank/DDBJ databases">
        <authorList>
            <person name="Kimball J.A."/>
            <person name="Haas M.W."/>
            <person name="Macchietto M."/>
            <person name="Kono T."/>
            <person name="Duquette J."/>
            <person name="Shao M."/>
        </authorList>
    </citation>
    <scope>NUCLEOTIDE SEQUENCE</scope>
    <source>
        <tissue evidence="2">Fresh leaf tissue</tissue>
    </source>
</reference>
<dbReference type="AlphaFoldDB" id="A0A8J5X4G3"/>
<dbReference type="EMBL" id="JAAALK010000079">
    <property type="protein sequence ID" value="KAG8100040.1"/>
    <property type="molecule type" value="Genomic_DNA"/>
</dbReference>
<keyword evidence="3" id="KW-1185">Reference proteome</keyword>
<name>A0A8J5X4G3_ZIZPA</name>
<gene>
    <name evidence="2" type="ORF">GUJ93_ZPchr0013g37224</name>
</gene>
<evidence type="ECO:0000313" key="3">
    <source>
        <dbReference type="Proteomes" id="UP000729402"/>
    </source>
</evidence>